<dbReference type="EMBL" id="CP013195">
    <property type="protein sequence ID" value="ALO48050.1"/>
    <property type="molecule type" value="Genomic_DNA"/>
</dbReference>
<dbReference type="OrthoDB" id="1110381at2"/>
<reference evidence="4" key="1">
    <citation type="submission" date="2015-11" db="EMBL/GenBank/DDBJ databases">
        <authorList>
            <person name="Holder M.E."/>
            <person name="Ajami N.J."/>
            <person name="Petrosino J.F."/>
        </authorList>
    </citation>
    <scope>NUCLEOTIDE SEQUENCE [LARGE SCALE GENOMIC DNA]</scope>
    <source>
        <strain evidence="4">F0113</strain>
    </source>
</reference>
<keyword evidence="1" id="KW-0175">Coiled coil</keyword>
<keyword evidence="4" id="KW-1185">Reference proteome</keyword>
<evidence type="ECO:0000256" key="2">
    <source>
        <dbReference type="SAM" id="SignalP"/>
    </source>
</evidence>
<dbReference type="STRING" id="76123.AS203_02205"/>
<evidence type="ECO:0000313" key="4">
    <source>
        <dbReference type="Proteomes" id="UP000056252"/>
    </source>
</evidence>
<feature type="chain" id="PRO_5006601933" evidence="2">
    <location>
        <begin position="22"/>
        <end position="386"/>
    </location>
</feature>
<gene>
    <name evidence="3" type="ORF">AS203_02205</name>
</gene>
<evidence type="ECO:0000256" key="1">
    <source>
        <dbReference type="SAM" id="Coils"/>
    </source>
</evidence>
<dbReference type="eggNOG" id="COG0457">
    <property type="taxonomic scope" value="Bacteria"/>
</dbReference>
<sequence length="386" mass="44822">MRKHYILTMGLLLAIHIAAFAQKSKGRTPKRVKTVVVTEETPAQKLYQSMLSATARVMFIDSTVVDKSDFLRHVPLNAESGSLMTYEQFFNTDRMQDGAVFQNEFRNRCYYSDGGRLMTKDRIGEQWASPQVIEGIGDEFVEPDYPFMMADGITLYFAAKGANSIGGYDIFMTLFDSESDRFYKPENYGLPFNSTANDYLLAIDELDSLGWLVSDRYQPEDKVCIYTFVPVSPRVSLGTEEGITGAALERYARLERIKDTWRFGNRNRAMERLQQMIKRSSRKQMQQDFSFVVNDDVTYHRLTDFRSTSAREMYVRLEAQHKSLADHENMLEQRRTEYHNASASARREMREELLRRERVIEQQRIDIARLEKEVRNAENKALGVDR</sequence>
<feature type="signal peptide" evidence="2">
    <location>
        <begin position="1"/>
        <end position="21"/>
    </location>
</feature>
<dbReference type="Proteomes" id="UP000056252">
    <property type="component" value="Chromosome"/>
</dbReference>
<dbReference type="KEGG" id="peo:AS203_02205"/>
<protein>
    <submittedName>
        <fullName evidence="3">Uncharacterized protein</fullName>
    </submittedName>
</protein>
<accession>A0A0S2KJB7</accession>
<organism evidence="3 4">
    <name type="scientific">Hoylesella enoeca</name>
    <dbReference type="NCBI Taxonomy" id="76123"/>
    <lineage>
        <taxon>Bacteria</taxon>
        <taxon>Pseudomonadati</taxon>
        <taxon>Bacteroidota</taxon>
        <taxon>Bacteroidia</taxon>
        <taxon>Bacteroidales</taxon>
        <taxon>Prevotellaceae</taxon>
        <taxon>Hoylesella</taxon>
    </lineage>
</organism>
<dbReference type="AlphaFoldDB" id="A0A0S2KJB7"/>
<keyword evidence="2" id="KW-0732">Signal</keyword>
<evidence type="ECO:0000313" key="3">
    <source>
        <dbReference type="EMBL" id="ALO48050.1"/>
    </source>
</evidence>
<feature type="coiled-coil region" evidence="1">
    <location>
        <begin position="353"/>
        <end position="380"/>
    </location>
</feature>
<dbReference type="RefSeq" id="WP_025065734.1">
    <property type="nucleotide sequence ID" value="NZ_CAUPOR010000007.1"/>
</dbReference>
<name>A0A0S2KJB7_9BACT</name>
<proteinExistence type="predicted"/>